<organism evidence="2 3">
    <name type="scientific">Trifolium pratense</name>
    <name type="common">Red clover</name>
    <dbReference type="NCBI Taxonomy" id="57577"/>
    <lineage>
        <taxon>Eukaryota</taxon>
        <taxon>Viridiplantae</taxon>
        <taxon>Streptophyta</taxon>
        <taxon>Embryophyta</taxon>
        <taxon>Tracheophyta</taxon>
        <taxon>Spermatophyta</taxon>
        <taxon>Magnoliopsida</taxon>
        <taxon>eudicotyledons</taxon>
        <taxon>Gunneridae</taxon>
        <taxon>Pentapetalae</taxon>
        <taxon>rosids</taxon>
        <taxon>fabids</taxon>
        <taxon>Fabales</taxon>
        <taxon>Fabaceae</taxon>
        <taxon>Papilionoideae</taxon>
        <taxon>50 kb inversion clade</taxon>
        <taxon>NPAAA clade</taxon>
        <taxon>Hologalegina</taxon>
        <taxon>IRL clade</taxon>
        <taxon>Trifolieae</taxon>
        <taxon>Trifolium</taxon>
    </lineage>
</organism>
<protein>
    <recommendedName>
        <fullName evidence="1">Reverse transcriptase zinc-binding domain-containing protein</fullName>
    </recommendedName>
</protein>
<evidence type="ECO:0000259" key="1">
    <source>
        <dbReference type="Pfam" id="PF13966"/>
    </source>
</evidence>
<evidence type="ECO:0000313" key="2">
    <source>
        <dbReference type="EMBL" id="PNX70349.1"/>
    </source>
</evidence>
<accession>A0A2K3KVM5</accession>
<sequence>MHDWCGSSLSSVFNFPQQVQSNLHSTVSDYIENHQWHIPWQLQQAFPPLMSHVNRVTIPIVEKQDQLLWKHSKSGMLSLKDAYKFTSTARQKLDWTEIIWNLAITPSKSFMMWRLIHNRMST</sequence>
<dbReference type="Proteomes" id="UP000236291">
    <property type="component" value="Unassembled WGS sequence"/>
</dbReference>
<feature type="domain" description="Reverse transcriptase zinc-binding" evidence="1">
    <location>
        <begin position="78"/>
        <end position="122"/>
    </location>
</feature>
<reference evidence="2 3" key="1">
    <citation type="journal article" date="2014" name="Am. J. Bot.">
        <title>Genome assembly and annotation for red clover (Trifolium pratense; Fabaceae).</title>
        <authorList>
            <person name="Istvanek J."/>
            <person name="Jaros M."/>
            <person name="Krenek A."/>
            <person name="Repkova J."/>
        </authorList>
    </citation>
    <scope>NUCLEOTIDE SEQUENCE [LARGE SCALE GENOMIC DNA]</scope>
    <source>
        <strain evidence="3">cv. Tatra</strain>
        <tissue evidence="2">Young leaves</tissue>
    </source>
</reference>
<dbReference type="Pfam" id="PF13966">
    <property type="entry name" value="zf-RVT"/>
    <property type="match status" value="1"/>
</dbReference>
<dbReference type="AlphaFoldDB" id="A0A2K3KVM5"/>
<name>A0A2K3KVM5_TRIPR</name>
<evidence type="ECO:0000313" key="3">
    <source>
        <dbReference type="Proteomes" id="UP000236291"/>
    </source>
</evidence>
<feature type="non-terminal residue" evidence="2">
    <location>
        <position position="122"/>
    </location>
</feature>
<reference evidence="2 3" key="2">
    <citation type="journal article" date="2017" name="Front. Plant Sci.">
        <title>Gene Classification and Mining of Molecular Markers Useful in Red Clover (Trifolium pratense) Breeding.</title>
        <authorList>
            <person name="Istvanek J."/>
            <person name="Dluhosova J."/>
            <person name="Dluhos P."/>
            <person name="Patkova L."/>
            <person name="Nedelnik J."/>
            <person name="Repkova J."/>
        </authorList>
    </citation>
    <scope>NUCLEOTIDE SEQUENCE [LARGE SCALE GENOMIC DNA]</scope>
    <source>
        <strain evidence="3">cv. Tatra</strain>
        <tissue evidence="2">Young leaves</tissue>
    </source>
</reference>
<comment type="caution">
    <text evidence="2">The sequence shown here is derived from an EMBL/GenBank/DDBJ whole genome shotgun (WGS) entry which is preliminary data.</text>
</comment>
<dbReference type="EMBL" id="ASHM01112808">
    <property type="protein sequence ID" value="PNX70349.1"/>
    <property type="molecule type" value="Genomic_DNA"/>
</dbReference>
<gene>
    <name evidence="2" type="ORF">L195_g057304</name>
</gene>
<dbReference type="InterPro" id="IPR026960">
    <property type="entry name" value="RVT-Znf"/>
</dbReference>
<proteinExistence type="predicted"/>